<dbReference type="Pfam" id="PF01370">
    <property type="entry name" value="Epimerase"/>
    <property type="match status" value="1"/>
</dbReference>
<accession>A0AAP3E3X6</accession>
<name>A0AAP3E3X6_9EURY</name>
<organism evidence="3 6">
    <name type="scientific">Natronoglomus mannanivorans</name>
    <dbReference type="NCBI Taxonomy" id="2979990"/>
    <lineage>
        <taxon>Archaea</taxon>
        <taxon>Methanobacteriati</taxon>
        <taxon>Methanobacteriota</taxon>
        <taxon>Stenosarchaea group</taxon>
        <taxon>Halobacteria</taxon>
        <taxon>Halobacteriales</taxon>
        <taxon>Natrialbaceae</taxon>
        <taxon>Natronoglomus</taxon>
    </lineage>
</organism>
<evidence type="ECO:0000256" key="1">
    <source>
        <dbReference type="SAM" id="MobiDB-lite"/>
    </source>
</evidence>
<feature type="region of interest" description="Disordered" evidence="1">
    <location>
        <begin position="1"/>
        <end position="29"/>
    </location>
</feature>
<dbReference type="Proteomes" id="UP001320972">
    <property type="component" value="Unassembled WGS sequence"/>
</dbReference>
<proteinExistence type="predicted"/>
<dbReference type="GO" id="GO:0005737">
    <property type="term" value="C:cytoplasm"/>
    <property type="evidence" value="ECO:0007669"/>
    <property type="project" value="TreeGrafter"/>
</dbReference>
<dbReference type="AlphaFoldDB" id="A0AAP3E3X6"/>
<sequence>MNDRSTGTDTDADVDTDTHPHPNTDPGTVFVAGSTGVLGRRLVTRLSERGHDVIGLVRDDRGASLVRERGGEPRRGDVLERESLESAASGADVVIHAATAIPTDGKPSAADWERNDRVRLEGTTNLLDAAESIGADRFLLQSIVWVARQHDGRPFDEDAPPNPDRTTRSALEAERLLESTAQTGGLDAVTLRCGWFYAHDAAHTRQFGRLLANGRMPIVGGGLLGREDATLSCLHVDDAADAFAAAAEGEETGRYHVVDEKPTTFASFLRTFADRLGASPPRRLPGWLVRPLLGRASVRLLTSSMPTTNDRFRAAFDWEPSVPTVEVGLERVIDRWLEEGSLRERRTDGGYEWTDE</sequence>
<feature type="domain" description="NAD-dependent epimerase/dehydratase" evidence="2">
    <location>
        <begin position="29"/>
        <end position="252"/>
    </location>
</feature>
<dbReference type="InterPro" id="IPR001509">
    <property type="entry name" value="Epimerase_deHydtase"/>
</dbReference>
<dbReference type="GO" id="GO:0004029">
    <property type="term" value="F:aldehyde dehydrogenase (NAD+) activity"/>
    <property type="evidence" value="ECO:0007669"/>
    <property type="project" value="TreeGrafter"/>
</dbReference>
<dbReference type="PANTHER" id="PTHR48079">
    <property type="entry name" value="PROTEIN YEEZ"/>
    <property type="match status" value="1"/>
</dbReference>
<gene>
    <name evidence="4" type="ORF">OB955_19060</name>
    <name evidence="3" type="ORF">OB960_19260</name>
</gene>
<protein>
    <submittedName>
        <fullName evidence="3">NAD-dependent epimerase/dehydratase family protein</fullName>
    </submittedName>
</protein>
<evidence type="ECO:0000259" key="2">
    <source>
        <dbReference type="Pfam" id="PF01370"/>
    </source>
</evidence>
<dbReference type="EMBL" id="JAOPKA010000016">
    <property type="protein sequence ID" value="MCU4743527.1"/>
    <property type="molecule type" value="Genomic_DNA"/>
</dbReference>
<evidence type="ECO:0000313" key="3">
    <source>
        <dbReference type="EMBL" id="MCU4743527.1"/>
    </source>
</evidence>
<dbReference type="InterPro" id="IPR051783">
    <property type="entry name" value="NAD(P)-dependent_oxidoreduct"/>
</dbReference>
<dbReference type="Gene3D" id="3.40.50.720">
    <property type="entry name" value="NAD(P)-binding Rossmann-like Domain"/>
    <property type="match status" value="1"/>
</dbReference>
<dbReference type="Proteomes" id="UP001321018">
    <property type="component" value="Unassembled WGS sequence"/>
</dbReference>
<evidence type="ECO:0000313" key="5">
    <source>
        <dbReference type="Proteomes" id="UP001320972"/>
    </source>
</evidence>
<evidence type="ECO:0000313" key="6">
    <source>
        <dbReference type="Proteomes" id="UP001321018"/>
    </source>
</evidence>
<keyword evidence="5" id="KW-1185">Reference proteome</keyword>
<comment type="caution">
    <text evidence="3">The sequence shown here is derived from an EMBL/GenBank/DDBJ whole genome shotgun (WGS) entry which is preliminary data.</text>
</comment>
<reference evidence="3 5" key="1">
    <citation type="submission" date="2022-09" db="EMBL/GenBank/DDBJ databases">
        <title>Enrichment on poylsaccharides allowed isolation of novel metabolic and taxonomic groups of Haloarchaea.</title>
        <authorList>
            <person name="Sorokin D.Y."/>
            <person name="Elcheninov A.G."/>
            <person name="Khizhniak T.V."/>
            <person name="Kolganova T.V."/>
            <person name="Kublanov I.V."/>
        </authorList>
    </citation>
    <scope>NUCLEOTIDE SEQUENCE</scope>
    <source>
        <strain evidence="4 5">AArc-m2/3/4</strain>
        <strain evidence="3">AArc-xg1-1</strain>
    </source>
</reference>
<dbReference type="RefSeq" id="WP_338005346.1">
    <property type="nucleotide sequence ID" value="NZ_JAOPKA010000016.1"/>
</dbReference>
<dbReference type="SUPFAM" id="SSF51735">
    <property type="entry name" value="NAD(P)-binding Rossmann-fold domains"/>
    <property type="match status" value="1"/>
</dbReference>
<dbReference type="PANTHER" id="PTHR48079:SF6">
    <property type="entry name" value="NAD(P)-BINDING DOMAIN-CONTAINING PROTEIN-RELATED"/>
    <property type="match status" value="1"/>
</dbReference>
<dbReference type="EMBL" id="JAOPKB010000014">
    <property type="protein sequence ID" value="MCU4974823.1"/>
    <property type="molecule type" value="Genomic_DNA"/>
</dbReference>
<evidence type="ECO:0000313" key="4">
    <source>
        <dbReference type="EMBL" id="MCU4974823.1"/>
    </source>
</evidence>
<dbReference type="InterPro" id="IPR036291">
    <property type="entry name" value="NAD(P)-bd_dom_sf"/>
</dbReference>